<evidence type="ECO:0000313" key="1">
    <source>
        <dbReference type="EMBL" id="REE88646.1"/>
    </source>
</evidence>
<dbReference type="InterPro" id="IPR052767">
    <property type="entry name" value="Bact_com_dev_regulator"/>
</dbReference>
<dbReference type="SUPFAM" id="SSF158622">
    <property type="entry name" value="YheA/YmcA-like"/>
    <property type="match status" value="1"/>
</dbReference>
<dbReference type="Pfam" id="PF06133">
    <property type="entry name" value="Com_YlbF"/>
    <property type="match status" value="1"/>
</dbReference>
<dbReference type="InterPro" id="IPR023378">
    <property type="entry name" value="YheA/YmcA-like_dom_sf"/>
</dbReference>
<accession>A0A3D9SC03</accession>
<dbReference type="EMBL" id="QTTN01000008">
    <property type="protein sequence ID" value="REE88646.1"/>
    <property type="molecule type" value="Genomic_DNA"/>
</dbReference>
<dbReference type="Gene3D" id="1.20.1500.10">
    <property type="entry name" value="YheA/YmcA-like"/>
    <property type="match status" value="1"/>
</dbReference>
<keyword evidence="2" id="KW-1185">Reference proteome</keyword>
<name>A0A3D9SC03_9BACL</name>
<comment type="caution">
    <text evidence="1">The sequence shown here is derived from an EMBL/GenBank/DDBJ whole genome shotgun (WGS) entry which is preliminary data.</text>
</comment>
<gene>
    <name evidence="1" type="ORF">A8990_108142</name>
</gene>
<sequence length="175" mass="19034">MRTISLSDPDSVEMNLPTYEAFDAYGGSEISSLDMGQLLLNAYEIGDMINQSAEVAEYAYWKQVVDRDAQVHQLVKQFDKAKELFTECERFGRFHPDYNSAKDKVVAIEQQLGEIECVSKFKAAEQAVDDMLHDIAKEIAYSVSETIKVPSNDPLPKGGGCGSGGSCSCGSGGCG</sequence>
<dbReference type="Proteomes" id="UP000256304">
    <property type="component" value="Unassembled WGS sequence"/>
</dbReference>
<organism evidence="1 2">
    <name type="scientific">Paenibacillus taihuensis</name>
    <dbReference type="NCBI Taxonomy" id="1156355"/>
    <lineage>
        <taxon>Bacteria</taxon>
        <taxon>Bacillati</taxon>
        <taxon>Bacillota</taxon>
        <taxon>Bacilli</taxon>
        <taxon>Bacillales</taxon>
        <taxon>Paenibacillaceae</taxon>
        <taxon>Paenibacillus</taxon>
    </lineage>
</organism>
<dbReference type="PANTHER" id="PTHR38448">
    <property type="entry name" value="REGULATORY PROTEIN YLBF-RELATED"/>
    <property type="match status" value="1"/>
</dbReference>
<dbReference type="InterPro" id="IPR010368">
    <property type="entry name" value="Com_YlbF"/>
</dbReference>
<protein>
    <submittedName>
        <fullName evidence="1">Cell fate (Sporulation/competence/biofilm development) regulator YlbF (YheA/YmcA/DUF963 family)</fullName>
    </submittedName>
</protein>
<proteinExistence type="predicted"/>
<dbReference type="AlphaFoldDB" id="A0A3D9SC03"/>
<evidence type="ECO:0000313" key="2">
    <source>
        <dbReference type="Proteomes" id="UP000256304"/>
    </source>
</evidence>
<dbReference type="PANTHER" id="PTHR38448:SF2">
    <property type="entry name" value="REGULATORY PROTEIN YLBF"/>
    <property type="match status" value="1"/>
</dbReference>
<reference evidence="1 2" key="1">
    <citation type="submission" date="2018-08" db="EMBL/GenBank/DDBJ databases">
        <title>Genomic Encyclopedia of Type Strains, Phase III (KMG-III): the genomes of soil and plant-associated and newly described type strains.</title>
        <authorList>
            <person name="Whitman W."/>
        </authorList>
    </citation>
    <scope>NUCLEOTIDE SEQUENCE [LARGE SCALE GENOMIC DNA]</scope>
    <source>
        <strain evidence="1 2">CGMCC 1.10966</strain>
    </source>
</reference>